<dbReference type="EMBL" id="KV878132">
    <property type="protein sequence ID" value="OJJ04784.1"/>
    <property type="molecule type" value="Genomic_DNA"/>
</dbReference>
<sequence length="128" mass="14268">MFRLASPICLASLLVPSALSLPDSTVHTLNQNQNQPLSPPEAAHISHRHSDLLCRPQTNNDDYNDCSRPLQAPMSHDYQGVGSNTRCSFTGVLILNRCNHAFHTACLASWFQYRQYRCPICADVLFPG</sequence>
<dbReference type="VEuPathDB" id="FungiDB:ASPVEDRAFT_31222"/>
<name>A0A1L9PTD6_ASPVE</name>
<evidence type="ECO:0000313" key="5">
    <source>
        <dbReference type="Proteomes" id="UP000184073"/>
    </source>
</evidence>
<evidence type="ECO:0000313" key="4">
    <source>
        <dbReference type="EMBL" id="OJJ04784.1"/>
    </source>
</evidence>
<evidence type="ECO:0000259" key="3">
    <source>
        <dbReference type="PROSITE" id="PS50089"/>
    </source>
</evidence>
<dbReference type="CDD" id="cd16448">
    <property type="entry name" value="RING-H2"/>
    <property type="match status" value="1"/>
</dbReference>
<keyword evidence="5" id="KW-1185">Reference proteome</keyword>
<feature type="domain" description="RING-type" evidence="3">
    <location>
        <begin position="66"/>
        <end position="121"/>
    </location>
</feature>
<keyword evidence="1" id="KW-0863">Zinc-finger</keyword>
<keyword evidence="2" id="KW-0732">Signal</keyword>
<feature type="signal peptide" evidence="2">
    <location>
        <begin position="1"/>
        <end position="20"/>
    </location>
</feature>
<dbReference type="InterPro" id="IPR013083">
    <property type="entry name" value="Znf_RING/FYVE/PHD"/>
</dbReference>
<dbReference type="Proteomes" id="UP000184073">
    <property type="component" value="Unassembled WGS sequence"/>
</dbReference>
<dbReference type="STRING" id="1036611.A0A1L9PTD6"/>
<organism evidence="4 5">
    <name type="scientific">Aspergillus versicolor CBS 583.65</name>
    <dbReference type="NCBI Taxonomy" id="1036611"/>
    <lineage>
        <taxon>Eukaryota</taxon>
        <taxon>Fungi</taxon>
        <taxon>Dikarya</taxon>
        <taxon>Ascomycota</taxon>
        <taxon>Pezizomycotina</taxon>
        <taxon>Eurotiomycetes</taxon>
        <taxon>Eurotiomycetidae</taxon>
        <taxon>Eurotiales</taxon>
        <taxon>Aspergillaceae</taxon>
        <taxon>Aspergillus</taxon>
        <taxon>Aspergillus subgen. Nidulantes</taxon>
    </lineage>
</organism>
<dbReference type="InterPro" id="IPR001841">
    <property type="entry name" value="Znf_RING"/>
</dbReference>
<evidence type="ECO:0000256" key="1">
    <source>
        <dbReference type="PROSITE-ProRule" id="PRU00175"/>
    </source>
</evidence>
<dbReference type="GeneID" id="63725954"/>
<dbReference type="Pfam" id="PF13639">
    <property type="entry name" value="zf-RING_2"/>
    <property type="match status" value="1"/>
</dbReference>
<protein>
    <recommendedName>
        <fullName evidence="3">RING-type domain-containing protein</fullName>
    </recommendedName>
</protein>
<accession>A0A1L9PTD6</accession>
<dbReference type="GO" id="GO:0008270">
    <property type="term" value="F:zinc ion binding"/>
    <property type="evidence" value="ECO:0007669"/>
    <property type="project" value="UniProtKB-KW"/>
</dbReference>
<reference evidence="5" key="1">
    <citation type="journal article" date="2017" name="Genome Biol.">
        <title>Comparative genomics reveals high biological diversity and specific adaptations in the industrially and medically important fungal genus Aspergillus.</title>
        <authorList>
            <person name="de Vries R.P."/>
            <person name="Riley R."/>
            <person name="Wiebenga A."/>
            <person name="Aguilar-Osorio G."/>
            <person name="Amillis S."/>
            <person name="Uchima C.A."/>
            <person name="Anderluh G."/>
            <person name="Asadollahi M."/>
            <person name="Askin M."/>
            <person name="Barry K."/>
            <person name="Battaglia E."/>
            <person name="Bayram O."/>
            <person name="Benocci T."/>
            <person name="Braus-Stromeyer S.A."/>
            <person name="Caldana C."/>
            <person name="Canovas D."/>
            <person name="Cerqueira G.C."/>
            <person name="Chen F."/>
            <person name="Chen W."/>
            <person name="Choi C."/>
            <person name="Clum A."/>
            <person name="Dos Santos R.A."/>
            <person name="Damasio A.R."/>
            <person name="Diallinas G."/>
            <person name="Emri T."/>
            <person name="Fekete E."/>
            <person name="Flipphi M."/>
            <person name="Freyberg S."/>
            <person name="Gallo A."/>
            <person name="Gournas C."/>
            <person name="Habgood R."/>
            <person name="Hainaut M."/>
            <person name="Harispe M.L."/>
            <person name="Henrissat B."/>
            <person name="Hilden K.S."/>
            <person name="Hope R."/>
            <person name="Hossain A."/>
            <person name="Karabika E."/>
            <person name="Karaffa L."/>
            <person name="Karanyi Z."/>
            <person name="Krasevec N."/>
            <person name="Kuo A."/>
            <person name="Kusch H."/>
            <person name="LaButti K."/>
            <person name="Lagendijk E.L."/>
            <person name="Lapidus A."/>
            <person name="Levasseur A."/>
            <person name="Lindquist E."/>
            <person name="Lipzen A."/>
            <person name="Logrieco A.F."/>
            <person name="MacCabe A."/>
            <person name="Maekelae M.R."/>
            <person name="Malavazi I."/>
            <person name="Melin P."/>
            <person name="Meyer V."/>
            <person name="Mielnichuk N."/>
            <person name="Miskei M."/>
            <person name="Molnar A.P."/>
            <person name="Mule G."/>
            <person name="Ngan C.Y."/>
            <person name="Orejas M."/>
            <person name="Orosz E."/>
            <person name="Ouedraogo J.P."/>
            <person name="Overkamp K.M."/>
            <person name="Park H.-S."/>
            <person name="Perrone G."/>
            <person name="Piumi F."/>
            <person name="Punt P.J."/>
            <person name="Ram A.F."/>
            <person name="Ramon A."/>
            <person name="Rauscher S."/>
            <person name="Record E."/>
            <person name="Riano-Pachon D.M."/>
            <person name="Robert V."/>
            <person name="Roehrig J."/>
            <person name="Ruller R."/>
            <person name="Salamov A."/>
            <person name="Salih N.S."/>
            <person name="Samson R.A."/>
            <person name="Sandor E."/>
            <person name="Sanguinetti M."/>
            <person name="Schuetze T."/>
            <person name="Sepcic K."/>
            <person name="Shelest E."/>
            <person name="Sherlock G."/>
            <person name="Sophianopoulou V."/>
            <person name="Squina F.M."/>
            <person name="Sun H."/>
            <person name="Susca A."/>
            <person name="Todd R.B."/>
            <person name="Tsang A."/>
            <person name="Unkles S.E."/>
            <person name="van de Wiele N."/>
            <person name="van Rossen-Uffink D."/>
            <person name="Oliveira J.V."/>
            <person name="Vesth T.C."/>
            <person name="Visser J."/>
            <person name="Yu J.-H."/>
            <person name="Zhou M."/>
            <person name="Andersen M.R."/>
            <person name="Archer D.B."/>
            <person name="Baker S.E."/>
            <person name="Benoit I."/>
            <person name="Brakhage A.A."/>
            <person name="Braus G.H."/>
            <person name="Fischer R."/>
            <person name="Frisvad J.C."/>
            <person name="Goldman G.H."/>
            <person name="Houbraken J."/>
            <person name="Oakley B."/>
            <person name="Pocsi I."/>
            <person name="Scazzocchio C."/>
            <person name="Seiboth B."/>
            <person name="vanKuyk P.A."/>
            <person name="Wortman J."/>
            <person name="Dyer P.S."/>
            <person name="Grigoriev I.V."/>
        </authorList>
    </citation>
    <scope>NUCLEOTIDE SEQUENCE [LARGE SCALE GENOMIC DNA]</scope>
    <source>
        <strain evidence="5">CBS 583.65</strain>
    </source>
</reference>
<keyword evidence="1" id="KW-0479">Metal-binding</keyword>
<dbReference type="AlphaFoldDB" id="A0A1L9PTD6"/>
<dbReference type="RefSeq" id="XP_040670546.1">
    <property type="nucleotide sequence ID" value="XM_040810443.1"/>
</dbReference>
<keyword evidence="1" id="KW-0862">Zinc</keyword>
<dbReference type="Gene3D" id="3.30.40.10">
    <property type="entry name" value="Zinc/RING finger domain, C3HC4 (zinc finger)"/>
    <property type="match status" value="1"/>
</dbReference>
<proteinExistence type="predicted"/>
<evidence type="ECO:0000256" key="2">
    <source>
        <dbReference type="SAM" id="SignalP"/>
    </source>
</evidence>
<feature type="chain" id="PRO_5012250935" description="RING-type domain-containing protein" evidence="2">
    <location>
        <begin position="21"/>
        <end position="128"/>
    </location>
</feature>
<dbReference type="SUPFAM" id="SSF57850">
    <property type="entry name" value="RING/U-box"/>
    <property type="match status" value="1"/>
</dbReference>
<gene>
    <name evidence="4" type="ORF">ASPVEDRAFT_31222</name>
</gene>
<dbReference type="PROSITE" id="PS50089">
    <property type="entry name" value="ZF_RING_2"/>
    <property type="match status" value="1"/>
</dbReference>
<dbReference type="OrthoDB" id="8062037at2759"/>